<evidence type="ECO:0000256" key="4">
    <source>
        <dbReference type="ARBA" id="ARBA00023136"/>
    </source>
</evidence>
<feature type="transmembrane region" description="Helical" evidence="5">
    <location>
        <begin position="49"/>
        <end position="74"/>
    </location>
</feature>
<keyword evidence="7" id="KW-1185">Reference proteome</keyword>
<evidence type="ECO:0000313" key="7">
    <source>
        <dbReference type="Proteomes" id="UP000094527"/>
    </source>
</evidence>
<evidence type="ECO:0000256" key="5">
    <source>
        <dbReference type="SAM" id="Phobius"/>
    </source>
</evidence>
<reference evidence="6 7" key="1">
    <citation type="journal article" date="2016" name="Genome Biol. Evol.">
        <title>Gene Family Evolution Reflects Adaptation to Soil Environmental Stressors in the Genome of the Collembolan Orchesella cincta.</title>
        <authorList>
            <person name="Faddeeva-Vakhrusheva A."/>
            <person name="Derks M.F."/>
            <person name="Anvar S.Y."/>
            <person name="Agamennone V."/>
            <person name="Suring W."/>
            <person name="Smit S."/>
            <person name="van Straalen N.M."/>
            <person name="Roelofs D."/>
        </authorList>
    </citation>
    <scope>NUCLEOTIDE SEQUENCE [LARGE SCALE GENOMIC DNA]</scope>
    <source>
        <tissue evidence="6">Mixed pool</tissue>
    </source>
</reference>
<keyword evidence="3 5" id="KW-1133">Transmembrane helix</keyword>
<organism evidence="6 7">
    <name type="scientific">Orchesella cincta</name>
    <name type="common">Springtail</name>
    <name type="synonym">Podura cincta</name>
    <dbReference type="NCBI Taxonomy" id="48709"/>
    <lineage>
        <taxon>Eukaryota</taxon>
        <taxon>Metazoa</taxon>
        <taxon>Ecdysozoa</taxon>
        <taxon>Arthropoda</taxon>
        <taxon>Hexapoda</taxon>
        <taxon>Collembola</taxon>
        <taxon>Entomobryomorpha</taxon>
        <taxon>Entomobryoidea</taxon>
        <taxon>Orchesellidae</taxon>
        <taxon>Orchesellinae</taxon>
        <taxon>Orchesella</taxon>
    </lineage>
</organism>
<accession>A0A1D2NH22</accession>
<feature type="transmembrane region" description="Helical" evidence="5">
    <location>
        <begin position="94"/>
        <end position="116"/>
    </location>
</feature>
<dbReference type="OrthoDB" id="5982705at2759"/>
<keyword evidence="4 5" id="KW-0472">Membrane</keyword>
<evidence type="ECO:0000256" key="3">
    <source>
        <dbReference type="ARBA" id="ARBA00022989"/>
    </source>
</evidence>
<dbReference type="SUPFAM" id="SSF48652">
    <property type="entry name" value="Tetraspanin"/>
    <property type="match status" value="1"/>
</dbReference>
<feature type="transmembrane region" description="Helical" evidence="5">
    <location>
        <begin position="123"/>
        <end position="144"/>
    </location>
</feature>
<gene>
    <name evidence="6" type="ORF">Ocin01_02296</name>
</gene>
<evidence type="ECO:0000256" key="2">
    <source>
        <dbReference type="ARBA" id="ARBA00022692"/>
    </source>
</evidence>
<dbReference type="InterPro" id="IPR018499">
    <property type="entry name" value="Tetraspanin/Peripherin"/>
</dbReference>
<proteinExistence type="predicted"/>
<dbReference type="Proteomes" id="UP000094527">
    <property type="component" value="Unassembled WGS sequence"/>
</dbReference>
<comment type="caution">
    <text evidence="6">The sequence shown here is derived from an EMBL/GenBank/DDBJ whole genome shotgun (WGS) entry which is preliminary data.</text>
</comment>
<feature type="transmembrane region" description="Helical" evidence="5">
    <location>
        <begin position="12"/>
        <end position="37"/>
    </location>
</feature>
<dbReference type="PROSITE" id="PS51257">
    <property type="entry name" value="PROKAR_LIPOPROTEIN"/>
    <property type="match status" value="1"/>
</dbReference>
<protein>
    <submittedName>
        <fullName evidence="6">23 kDa integral membrane protein</fullName>
    </submittedName>
</protein>
<dbReference type="Pfam" id="PF00335">
    <property type="entry name" value="Tetraspanin"/>
    <property type="match status" value="1"/>
</dbReference>
<name>A0A1D2NH22_ORCCI</name>
<feature type="transmembrane region" description="Helical" evidence="5">
    <location>
        <begin position="224"/>
        <end position="246"/>
    </location>
</feature>
<dbReference type="STRING" id="48709.A0A1D2NH22"/>
<evidence type="ECO:0000313" key="6">
    <source>
        <dbReference type="EMBL" id="ODN04395.1"/>
    </source>
</evidence>
<keyword evidence="2 5" id="KW-0812">Transmembrane</keyword>
<comment type="subcellular location">
    <subcellularLocation>
        <location evidence="1">Membrane</location>
        <topology evidence="1">Multi-pass membrane protein</topology>
    </subcellularLocation>
</comment>
<dbReference type="EMBL" id="LJIJ01000045">
    <property type="protein sequence ID" value="ODN04395.1"/>
    <property type="molecule type" value="Genomic_DNA"/>
</dbReference>
<dbReference type="OMA" id="CARHCVC"/>
<sequence length="283" mass="31761">MKKSRVKIGWIGHVLTLLAVIIFLAGCIIIGYVAWILSTSVSIQKFQSGTLILTYIVIGIGFALFFTGLVGWVAGASETACIYGCCMLLPNQFLYSKVSSMTFCITIYTIFIFFDVPFIHSPNFIVMVVVTITSAVGGVLTLQISRIEMEDILRFVWMEVNQSTRNLIQNSLNCCGFKGPREFADNNYYMDTSCYNLDRGDRLVKQKSCSGEMRNWLDDNRTTWVSLIIALLGLQILSVITASLSLHSLAKKSKSRRNESRSSSNRHLYDESDNISEAFRDSL</sequence>
<dbReference type="GO" id="GO:0016020">
    <property type="term" value="C:membrane"/>
    <property type="evidence" value="ECO:0007669"/>
    <property type="project" value="UniProtKB-SubCell"/>
</dbReference>
<evidence type="ECO:0000256" key="1">
    <source>
        <dbReference type="ARBA" id="ARBA00004141"/>
    </source>
</evidence>
<dbReference type="AlphaFoldDB" id="A0A1D2NH22"/>
<dbReference type="InterPro" id="IPR008952">
    <property type="entry name" value="Tetraspanin_EC2_sf"/>
</dbReference>